<feature type="compositionally biased region" description="Polar residues" evidence="1">
    <location>
        <begin position="126"/>
        <end position="143"/>
    </location>
</feature>
<reference evidence="3" key="1">
    <citation type="submission" date="2022-11" db="EMBL/GenBank/DDBJ databases">
        <authorList>
            <person name="Kikuchi T."/>
        </authorList>
    </citation>
    <scope>NUCLEOTIDE SEQUENCE</scope>
    <source>
        <strain evidence="3">PS1010</strain>
    </source>
</reference>
<evidence type="ECO:0000256" key="1">
    <source>
        <dbReference type="SAM" id="MobiDB-lite"/>
    </source>
</evidence>
<gene>
    <name evidence="3" type="ORF">CAMP_LOCUS5308</name>
</gene>
<protein>
    <submittedName>
        <fullName evidence="3">Uncharacterized protein</fullName>
    </submittedName>
</protein>
<dbReference type="EMBL" id="CANHGI010000002">
    <property type="protein sequence ID" value="CAI5442671.1"/>
    <property type="molecule type" value="Genomic_DNA"/>
</dbReference>
<feature type="region of interest" description="Disordered" evidence="1">
    <location>
        <begin position="47"/>
        <end position="92"/>
    </location>
</feature>
<feature type="compositionally biased region" description="Basic and acidic residues" evidence="1">
    <location>
        <begin position="58"/>
        <end position="67"/>
    </location>
</feature>
<keyword evidence="2" id="KW-0732">Signal</keyword>
<name>A0A9P1IEI5_9PELO</name>
<sequence>MFLVLFQILNNFCFIIYLINICGAKPTTECPVRKVGDSVRGNVDEAAANSTRTAKVLKKNDEKDERSKKSKKQKKTKKEKNEEKTQKTHKTEVETQASVMAASAKEVKVNMRPSTTVVHSLRARPSTHTQVQTQESPQQSNSAMAPVSKIAYPSTMGAPPLNQAQ</sequence>
<dbReference type="AlphaFoldDB" id="A0A9P1IEI5"/>
<accession>A0A9P1IEI5</accession>
<proteinExistence type="predicted"/>
<feature type="chain" id="PRO_5040178724" evidence="2">
    <location>
        <begin position="25"/>
        <end position="165"/>
    </location>
</feature>
<comment type="caution">
    <text evidence="3">The sequence shown here is derived from an EMBL/GenBank/DDBJ whole genome shotgun (WGS) entry which is preliminary data.</text>
</comment>
<evidence type="ECO:0000313" key="4">
    <source>
        <dbReference type="Proteomes" id="UP001152747"/>
    </source>
</evidence>
<dbReference type="Proteomes" id="UP001152747">
    <property type="component" value="Unassembled WGS sequence"/>
</dbReference>
<evidence type="ECO:0000256" key="2">
    <source>
        <dbReference type="SAM" id="SignalP"/>
    </source>
</evidence>
<feature type="signal peptide" evidence="2">
    <location>
        <begin position="1"/>
        <end position="24"/>
    </location>
</feature>
<feature type="compositionally biased region" description="Basic residues" evidence="1">
    <location>
        <begin position="68"/>
        <end position="78"/>
    </location>
</feature>
<feature type="region of interest" description="Disordered" evidence="1">
    <location>
        <begin position="110"/>
        <end position="165"/>
    </location>
</feature>
<keyword evidence="4" id="KW-1185">Reference proteome</keyword>
<feature type="compositionally biased region" description="Basic and acidic residues" evidence="1">
    <location>
        <begin position="79"/>
        <end position="92"/>
    </location>
</feature>
<organism evidence="3 4">
    <name type="scientific">Caenorhabditis angaria</name>
    <dbReference type="NCBI Taxonomy" id="860376"/>
    <lineage>
        <taxon>Eukaryota</taxon>
        <taxon>Metazoa</taxon>
        <taxon>Ecdysozoa</taxon>
        <taxon>Nematoda</taxon>
        <taxon>Chromadorea</taxon>
        <taxon>Rhabditida</taxon>
        <taxon>Rhabditina</taxon>
        <taxon>Rhabditomorpha</taxon>
        <taxon>Rhabditoidea</taxon>
        <taxon>Rhabditidae</taxon>
        <taxon>Peloderinae</taxon>
        <taxon>Caenorhabditis</taxon>
    </lineage>
</organism>
<evidence type="ECO:0000313" key="3">
    <source>
        <dbReference type="EMBL" id="CAI5442671.1"/>
    </source>
</evidence>